<feature type="compositionally biased region" description="Basic residues" evidence="1">
    <location>
        <begin position="184"/>
        <end position="195"/>
    </location>
</feature>
<feature type="region of interest" description="Disordered" evidence="1">
    <location>
        <begin position="1"/>
        <end position="28"/>
    </location>
</feature>
<evidence type="ECO:0000313" key="3">
    <source>
        <dbReference type="Proteomes" id="UP001279734"/>
    </source>
</evidence>
<organism evidence="2 3">
    <name type="scientific">Nepenthes gracilis</name>
    <name type="common">Slender pitcher plant</name>
    <dbReference type="NCBI Taxonomy" id="150966"/>
    <lineage>
        <taxon>Eukaryota</taxon>
        <taxon>Viridiplantae</taxon>
        <taxon>Streptophyta</taxon>
        <taxon>Embryophyta</taxon>
        <taxon>Tracheophyta</taxon>
        <taxon>Spermatophyta</taxon>
        <taxon>Magnoliopsida</taxon>
        <taxon>eudicotyledons</taxon>
        <taxon>Gunneridae</taxon>
        <taxon>Pentapetalae</taxon>
        <taxon>Caryophyllales</taxon>
        <taxon>Nepenthaceae</taxon>
        <taxon>Nepenthes</taxon>
    </lineage>
</organism>
<evidence type="ECO:0000313" key="2">
    <source>
        <dbReference type="EMBL" id="GMH21186.1"/>
    </source>
</evidence>
<name>A0AAD3T3L1_NEPGR</name>
<feature type="compositionally biased region" description="Basic and acidic residues" evidence="1">
    <location>
        <begin position="156"/>
        <end position="167"/>
    </location>
</feature>
<sequence>MHGMAATYLTDKDSADPERYAAPRTKSSSKIIITQQRLHFTTKTSKLQPWPHLPGVPTKSASNSMNYVYQASMNTSASPSPRPTVAAENSSRGSSPHSTSISSRKENSNLEFHPWQQIKGSYITEESLFSHQILPTLDSISHQGQHELAEAALYRREEQQGPRDVDRLTSQPRQRKEAKDPKSRSLKKSSPKTRKVYADKVHNPANQTS</sequence>
<accession>A0AAD3T3L1</accession>
<comment type="caution">
    <text evidence="2">The sequence shown here is derived from an EMBL/GenBank/DDBJ whole genome shotgun (WGS) entry which is preliminary data.</text>
</comment>
<gene>
    <name evidence="2" type="ORF">Nepgr_023028</name>
</gene>
<evidence type="ECO:0000256" key="1">
    <source>
        <dbReference type="SAM" id="MobiDB-lite"/>
    </source>
</evidence>
<feature type="region of interest" description="Disordered" evidence="1">
    <location>
        <begin position="73"/>
        <end position="111"/>
    </location>
</feature>
<feature type="region of interest" description="Disordered" evidence="1">
    <location>
        <begin position="43"/>
        <end position="62"/>
    </location>
</feature>
<keyword evidence="3" id="KW-1185">Reference proteome</keyword>
<reference evidence="2" key="1">
    <citation type="submission" date="2023-05" db="EMBL/GenBank/DDBJ databases">
        <title>Nepenthes gracilis genome sequencing.</title>
        <authorList>
            <person name="Fukushima K."/>
        </authorList>
    </citation>
    <scope>NUCLEOTIDE SEQUENCE</scope>
    <source>
        <strain evidence="2">SING2019-196</strain>
    </source>
</reference>
<feature type="compositionally biased region" description="Basic and acidic residues" evidence="1">
    <location>
        <begin position="174"/>
        <end position="183"/>
    </location>
</feature>
<feature type="region of interest" description="Disordered" evidence="1">
    <location>
        <begin position="156"/>
        <end position="209"/>
    </location>
</feature>
<feature type="compositionally biased region" description="Basic and acidic residues" evidence="1">
    <location>
        <begin position="10"/>
        <end position="21"/>
    </location>
</feature>
<proteinExistence type="predicted"/>
<dbReference type="Proteomes" id="UP001279734">
    <property type="component" value="Unassembled WGS sequence"/>
</dbReference>
<dbReference type="AlphaFoldDB" id="A0AAD3T3L1"/>
<feature type="compositionally biased region" description="Polar residues" evidence="1">
    <location>
        <begin position="87"/>
        <end position="102"/>
    </location>
</feature>
<protein>
    <submittedName>
        <fullName evidence="2">Uncharacterized protein</fullName>
    </submittedName>
</protein>
<dbReference type="EMBL" id="BSYO01000022">
    <property type="protein sequence ID" value="GMH21186.1"/>
    <property type="molecule type" value="Genomic_DNA"/>
</dbReference>